<evidence type="ECO:0000256" key="1">
    <source>
        <dbReference type="ARBA" id="ARBA00022553"/>
    </source>
</evidence>
<dbReference type="GO" id="GO:0006355">
    <property type="term" value="P:regulation of DNA-templated transcription"/>
    <property type="evidence" value="ECO:0007669"/>
    <property type="project" value="InterPro"/>
</dbReference>
<evidence type="ECO:0000259" key="7">
    <source>
        <dbReference type="PROSITE" id="PS50110"/>
    </source>
</evidence>
<dbReference type="RefSeq" id="WP_154769269.1">
    <property type="nucleotide sequence ID" value="NZ_WLYK01000005.1"/>
</dbReference>
<dbReference type="SMART" id="SM00421">
    <property type="entry name" value="HTH_LUXR"/>
    <property type="match status" value="1"/>
</dbReference>
<dbReference type="Pfam" id="PF00072">
    <property type="entry name" value="Response_reg"/>
    <property type="match status" value="1"/>
</dbReference>
<dbReference type="PROSITE" id="PS50110">
    <property type="entry name" value="RESPONSE_REGULATORY"/>
    <property type="match status" value="1"/>
</dbReference>
<dbReference type="InterPro" id="IPR001789">
    <property type="entry name" value="Sig_transdc_resp-reg_receiver"/>
</dbReference>
<dbReference type="SMART" id="SM00448">
    <property type="entry name" value="REC"/>
    <property type="match status" value="1"/>
</dbReference>
<dbReference type="InterPro" id="IPR058245">
    <property type="entry name" value="NreC/VraR/RcsB-like_REC"/>
</dbReference>
<keyword evidence="9" id="KW-1185">Reference proteome</keyword>
<dbReference type="Gene3D" id="3.40.50.2300">
    <property type="match status" value="1"/>
</dbReference>
<evidence type="ECO:0000313" key="9">
    <source>
        <dbReference type="Proteomes" id="UP000460221"/>
    </source>
</evidence>
<dbReference type="InterPro" id="IPR039420">
    <property type="entry name" value="WalR-like"/>
</dbReference>
<keyword evidence="1 5" id="KW-0597">Phosphoprotein</keyword>
<dbReference type="SUPFAM" id="SSF46894">
    <property type="entry name" value="C-terminal effector domain of the bipartite response regulators"/>
    <property type="match status" value="1"/>
</dbReference>
<name>A0A7K1FKT6_9ACTN</name>
<evidence type="ECO:0000259" key="6">
    <source>
        <dbReference type="PROSITE" id="PS50043"/>
    </source>
</evidence>
<reference evidence="8 9" key="1">
    <citation type="submission" date="2019-11" db="EMBL/GenBank/DDBJ databases">
        <authorList>
            <person name="Jiang L.-Q."/>
        </authorList>
    </citation>
    <scope>NUCLEOTIDE SEQUENCE [LARGE SCALE GENOMIC DNA]</scope>
    <source>
        <strain evidence="8 9">YIM 132087</strain>
    </source>
</reference>
<keyword evidence="3" id="KW-0238">DNA-binding</keyword>
<gene>
    <name evidence="8" type="ORF">GIS00_12510</name>
</gene>
<evidence type="ECO:0000256" key="4">
    <source>
        <dbReference type="ARBA" id="ARBA00023163"/>
    </source>
</evidence>
<dbReference type="Pfam" id="PF00196">
    <property type="entry name" value="GerE"/>
    <property type="match status" value="1"/>
</dbReference>
<keyword evidence="2" id="KW-0805">Transcription regulation</keyword>
<keyword evidence="4" id="KW-0804">Transcription</keyword>
<protein>
    <submittedName>
        <fullName evidence="8">Response regulator</fullName>
    </submittedName>
</protein>
<dbReference type="PRINTS" id="PR00038">
    <property type="entry name" value="HTHLUXR"/>
</dbReference>
<dbReference type="GO" id="GO:0000160">
    <property type="term" value="P:phosphorelay signal transduction system"/>
    <property type="evidence" value="ECO:0007669"/>
    <property type="project" value="InterPro"/>
</dbReference>
<dbReference type="InterPro" id="IPR011006">
    <property type="entry name" value="CheY-like_superfamily"/>
</dbReference>
<comment type="caution">
    <text evidence="8">The sequence shown here is derived from an EMBL/GenBank/DDBJ whole genome shotgun (WGS) entry which is preliminary data.</text>
</comment>
<sequence>MIVESADDLEVVAEVGDGADAVGAVQAHRPDLVLMDIRMPRMDGLAATAAVRALPDPPKVIVLTTFDLDDYVFRALQAGAAGFLLKDTPPKDLIAGIRVVAAGEAMLSPGVTRTLIQHFADDSRSDRQHAAAARLTGLTDRETEVLVQLGHGMSNAEIGRTLFMSEATVKTHVSRLLDKVQAGNRVQLAIVAHEAGLLEK</sequence>
<evidence type="ECO:0000256" key="5">
    <source>
        <dbReference type="PROSITE-ProRule" id="PRU00169"/>
    </source>
</evidence>
<dbReference type="SUPFAM" id="SSF52172">
    <property type="entry name" value="CheY-like"/>
    <property type="match status" value="1"/>
</dbReference>
<dbReference type="AlphaFoldDB" id="A0A7K1FKT6"/>
<dbReference type="Proteomes" id="UP000460221">
    <property type="component" value="Unassembled WGS sequence"/>
</dbReference>
<organism evidence="8 9">
    <name type="scientific">Nakamurella alba</name>
    <dbReference type="NCBI Taxonomy" id="2665158"/>
    <lineage>
        <taxon>Bacteria</taxon>
        <taxon>Bacillati</taxon>
        <taxon>Actinomycetota</taxon>
        <taxon>Actinomycetes</taxon>
        <taxon>Nakamurellales</taxon>
        <taxon>Nakamurellaceae</taxon>
        <taxon>Nakamurella</taxon>
    </lineage>
</organism>
<evidence type="ECO:0000256" key="3">
    <source>
        <dbReference type="ARBA" id="ARBA00023125"/>
    </source>
</evidence>
<dbReference type="PROSITE" id="PS50043">
    <property type="entry name" value="HTH_LUXR_2"/>
    <property type="match status" value="1"/>
</dbReference>
<dbReference type="CDD" id="cd06170">
    <property type="entry name" value="LuxR_C_like"/>
    <property type="match status" value="1"/>
</dbReference>
<dbReference type="PANTHER" id="PTHR43214">
    <property type="entry name" value="TWO-COMPONENT RESPONSE REGULATOR"/>
    <property type="match status" value="1"/>
</dbReference>
<accession>A0A7K1FKT6</accession>
<dbReference type="PROSITE" id="PS00622">
    <property type="entry name" value="HTH_LUXR_1"/>
    <property type="match status" value="1"/>
</dbReference>
<feature type="domain" description="HTH luxR-type" evidence="6">
    <location>
        <begin position="131"/>
        <end position="196"/>
    </location>
</feature>
<evidence type="ECO:0000313" key="8">
    <source>
        <dbReference type="EMBL" id="MTD14762.1"/>
    </source>
</evidence>
<dbReference type="GO" id="GO:0003677">
    <property type="term" value="F:DNA binding"/>
    <property type="evidence" value="ECO:0007669"/>
    <property type="project" value="UniProtKB-KW"/>
</dbReference>
<dbReference type="CDD" id="cd17535">
    <property type="entry name" value="REC_NarL-like"/>
    <property type="match status" value="1"/>
</dbReference>
<feature type="modified residue" description="4-aspartylphosphate" evidence="5">
    <location>
        <position position="36"/>
    </location>
</feature>
<feature type="domain" description="Response regulatory" evidence="7">
    <location>
        <begin position="1"/>
        <end position="101"/>
    </location>
</feature>
<dbReference type="InterPro" id="IPR000792">
    <property type="entry name" value="Tscrpt_reg_LuxR_C"/>
</dbReference>
<evidence type="ECO:0000256" key="2">
    <source>
        <dbReference type="ARBA" id="ARBA00023015"/>
    </source>
</evidence>
<dbReference type="InterPro" id="IPR016032">
    <property type="entry name" value="Sig_transdc_resp-reg_C-effctor"/>
</dbReference>
<proteinExistence type="predicted"/>
<dbReference type="PANTHER" id="PTHR43214:SF24">
    <property type="entry name" value="TRANSCRIPTIONAL REGULATORY PROTEIN NARL-RELATED"/>
    <property type="match status" value="1"/>
</dbReference>
<dbReference type="EMBL" id="WLYK01000005">
    <property type="protein sequence ID" value="MTD14762.1"/>
    <property type="molecule type" value="Genomic_DNA"/>
</dbReference>